<evidence type="ECO:0000256" key="10">
    <source>
        <dbReference type="ARBA" id="ARBA00023209"/>
    </source>
</evidence>
<dbReference type="SMART" id="SM00563">
    <property type="entry name" value="PlsC"/>
    <property type="match status" value="1"/>
</dbReference>
<comment type="pathway">
    <text evidence="2">Lipid metabolism.</text>
</comment>
<dbReference type="STRING" id="75913.A0A0K0FJ43"/>
<protein>
    <submittedName>
        <fullName evidence="17">PlsC domain-containing protein</fullName>
    </submittedName>
</protein>
<evidence type="ECO:0000259" key="15">
    <source>
        <dbReference type="SMART" id="SM00563"/>
    </source>
</evidence>
<evidence type="ECO:0000256" key="5">
    <source>
        <dbReference type="ARBA" id="ARBA00022679"/>
    </source>
</evidence>
<evidence type="ECO:0000256" key="14">
    <source>
        <dbReference type="SAM" id="Phobius"/>
    </source>
</evidence>
<accession>A0A0K0FJ43</accession>
<keyword evidence="9 14" id="KW-0472">Membrane</keyword>
<dbReference type="InterPro" id="IPR002123">
    <property type="entry name" value="Plipid/glycerol_acylTrfase"/>
</dbReference>
<reference evidence="17" key="2">
    <citation type="submission" date="2015-08" db="UniProtKB">
        <authorList>
            <consortium name="WormBaseParasite"/>
        </authorList>
    </citation>
    <scope>IDENTIFICATION</scope>
</reference>
<keyword evidence="8" id="KW-0443">Lipid metabolism</keyword>
<proteinExistence type="inferred from homology"/>
<dbReference type="GO" id="GO:0004366">
    <property type="term" value="F:glycerol-3-phosphate O-acyltransferase activity"/>
    <property type="evidence" value="ECO:0007669"/>
    <property type="project" value="TreeGrafter"/>
</dbReference>
<evidence type="ECO:0000256" key="1">
    <source>
        <dbReference type="ARBA" id="ARBA00004370"/>
    </source>
</evidence>
<dbReference type="PANTHER" id="PTHR23063">
    <property type="entry name" value="PHOSPHOLIPID ACYLTRANSFERASE"/>
    <property type="match status" value="1"/>
</dbReference>
<feature type="domain" description="Phospholipid/glycerol acyltransferase" evidence="15">
    <location>
        <begin position="226"/>
        <end position="343"/>
    </location>
</feature>
<evidence type="ECO:0000256" key="13">
    <source>
        <dbReference type="ARBA" id="ARBA00025707"/>
    </source>
</evidence>
<keyword evidence="5" id="KW-0808">Transferase</keyword>
<dbReference type="GO" id="GO:0008654">
    <property type="term" value="P:phospholipid biosynthetic process"/>
    <property type="evidence" value="ECO:0007669"/>
    <property type="project" value="UniProtKB-KW"/>
</dbReference>
<dbReference type="GO" id="GO:0019432">
    <property type="term" value="P:triglyceride biosynthetic process"/>
    <property type="evidence" value="ECO:0007669"/>
    <property type="project" value="TreeGrafter"/>
</dbReference>
<feature type="transmembrane region" description="Helical" evidence="14">
    <location>
        <begin position="6"/>
        <end position="25"/>
    </location>
</feature>
<dbReference type="Pfam" id="PF01553">
    <property type="entry name" value="Acyltransferase"/>
    <property type="match status" value="1"/>
</dbReference>
<evidence type="ECO:0000313" key="16">
    <source>
        <dbReference type="Proteomes" id="UP000035680"/>
    </source>
</evidence>
<dbReference type="GO" id="GO:0016020">
    <property type="term" value="C:membrane"/>
    <property type="evidence" value="ECO:0007669"/>
    <property type="project" value="UniProtKB-SubCell"/>
</dbReference>
<keyword evidence="11" id="KW-1208">Phospholipid metabolism</keyword>
<comment type="pathway">
    <text evidence="13">Phospholipid metabolism.</text>
</comment>
<evidence type="ECO:0000256" key="6">
    <source>
        <dbReference type="ARBA" id="ARBA00022692"/>
    </source>
</evidence>
<dbReference type="CDD" id="cd07991">
    <property type="entry name" value="LPLAT_LPCAT1-like"/>
    <property type="match status" value="1"/>
</dbReference>
<feature type="transmembrane region" description="Helical" evidence="14">
    <location>
        <begin position="145"/>
        <end position="161"/>
    </location>
</feature>
<dbReference type="WBParaSite" id="SVE_0891600.1">
    <property type="protein sequence ID" value="SVE_0891600.1"/>
    <property type="gene ID" value="SVE_0891600"/>
</dbReference>
<dbReference type="SUPFAM" id="SSF69593">
    <property type="entry name" value="Glycerol-3-phosphate (1)-acyltransferase"/>
    <property type="match status" value="1"/>
</dbReference>
<evidence type="ECO:0000256" key="8">
    <source>
        <dbReference type="ARBA" id="ARBA00023098"/>
    </source>
</evidence>
<evidence type="ECO:0000256" key="3">
    <source>
        <dbReference type="ARBA" id="ARBA00008655"/>
    </source>
</evidence>
<name>A0A0K0FJ43_STRVS</name>
<evidence type="ECO:0000256" key="12">
    <source>
        <dbReference type="ARBA" id="ARBA00023315"/>
    </source>
</evidence>
<keyword evidence="7 14" id="KW-1133">Transmembrane helix</keyword>
<comment type="subcellular location">
    <subcellularLocation>
        <location evidence="1">Membrane</location>
    </subcellularLocation>
</comment>
<keyword evidence="6 14" id="KW-0812">Transmembrane</keyword>
<evidence type="ECO:0000256" key="4">
    <source>
        <dbReference type="ARBA" id="ARBA00022516"/>
    </source>
</evidence>
<keyword evidence="4" id="KW-0444">Lipid biosynthesis</keyword>
<dbReference type="AlphaFoldDB" id="A0A0K0FJ43"/>
<organism evidence="16 17">
    <name type="scientific">Strongyloides venezuelensis</name>
    <name type="common">Threadworm</name>
    <dbReference type="NCBI Taxonomy" id="75913"/>
    <lineage>
        <taxon>Eukaryota</taxon>
        <taxon>Metazoa</taxon>
        <taxon>Ecdysozoa</taxon>
        <taxon>Nematoda</taxon>
        <taxon>Chromadorea</taxon>
        <taxon>Rhabditida</taxon>
        <taxon>Tylenchina</taxon>
        <taxon>Panagrolaimomorpha</taxon>
        <taxon>Strongyloidoidea</taxon>
        <taxon>Strongyloididae</taxon>
        <taxon>Strongyloides</taxon>
    </lineage>
</organism>
<dbReference type="InterPro" id="IPR045252">
    <property type="entry name" value="LPCAT1-like"/>
</dbReference>
<evidence type="ECO:0000256" key="2">
    <source>
        <dbReference type="ARBA" id="ARBA00005189"/>
    </source>
</evidence>
<evidence type="ECO:0000313" key="17">
    <source>
        <dbReference type="WBParaSite" id="SVE_0891600.1"/>
    </source>
</evidence>
<feature type="transmembrane region" description="Helical" evidence="14">
    <location>
        <begin position="196"/>
        <end position="215"/>
    </location>
</feature>
<evidence type="ECO:0000256" key="7">
    <source>
        <dbReference type="ARBA" id="ARBA00022989"/>
    </source>
</evidence>
<keyword evidence="16" id="KW-1185">Reference proteome</keyword>
<reference evidence="16" key="1">
    <citation type="submission" date="2014-07" db="EMBL/GenBank/DDBJ databases">
        <authorList>
            <person name="Martin A.A"/>
            <person name="De Silva N."/>
        </authorList>
    </citation>
    <scope>NUCLEOTIDE SEQUENCE</scope>
</reference>
<comment type="similarity">
    <text evidence="3">Belongs to the 1-acyl-sn-glycerol-3-phosphate acyltransferase family.</text>
</comment>
<evidence type="ECO:0000256" key="11">
    <source>
        <dbReference type="ARBA" id="ARBA00023264"/>
    </source>
</evidence>
<evidence type="ECO:0000256" key="9">
    <source>
        <dbReference type="ARBA" id="ARBA00023136"/>
    </source>
</evidence>
<sequence length="482" mass="55300">MLYIIITCYFGLLFLCGPMTAILIISKNSWGNIPKLFLSILHKFQESFSLVVDDSIEVDGKYSKVIEKEYDGILFDNIKKSLSYFNLTSCDNGLDAFVPLSNALTKAGIEAIIDDDLSRICDKSPVRRWNLMGIPPINKDIKMNIFLYIIALISILIRYSIIFPCRLFLLISSFIFIGIVAIIGKVKNVSKEEGTYISITIARLFTASMGYVGYYKDRQYQPSGPGIAVANHLTANDIQILWSDVNYGSKNGYSLTGQKHTGIIGLLEACSSTFLDTLWLERSNKDDRKKFQKNVLDAARDTKFRTILLFPEGYCTNNTTVCQFRKSLFADDICIYPIAIKQDPRLGDAFWYEDDFLSYTLRLLTSWATVYHVRYLPAQYKQPFENDIEFACRIQKTIANAACIKFIKDNSTELFKKEVFRQKQLNITKEKFGHFIIEQLENWEKLKLLNIYEDAKFPSNYVVKQPLINDEFYANIITSSTH</sequence>
<dbReference type="Proteomes" id="UP000035680">
    <property type="component" value="Unassembled WGS sequence"/>
</dbReference>
<dbReference type="PANTHER" id="PTHR23063:SF6">
    <property type="entry name" value="PHOSPHOLIPID_GLYCEROL ACYLTRANSFERASE DOMAIN-CONTAINING PROTEIN"/>
    <property type="match status" value="1"/>
</dbReference>
<keyword evidence="10" id="KW-0594">Phospholipid biosynthesis</keyword>
<dbReference type="GO" id="GO:0005783">
    <property type="term" value="C:endoplasmic reticulum"/>
    <property type="evidence" value="ECO:0007669"/>
    <property type="project" value="TreeGrafter"/>
</dbReference>
<keyword evidence="12" id="KW-0012">Acyltransferase</keyword>
<feature type="transmembrane region" description="Helical" evidence="14">
    <location>
        <begin position="167"/>
        <end position="184"/>
    </location>
</feature>